<accession>A0A4U1L423</accession>
<protein>
    <submittedName>
        <fullName evidence="1">DUF2793 domain-containing protein</fullName>
    </submittedName>
</protein>
<comment type="caution">
    <text evidence="1">The sequence shown here is derived from an EMBL/GenBank/DDBJ whole genome shotgun (WGS) entry which is preliminary data.</text>
</comment>
<dbReference type="InterPro" id="IPR021251">
    <property type="entry name" value="DUF2793"/>
</dbReference>
<organism evidence="1 2">
    <name type="scientific">Sphingomonas baiyangensis</name>
    <dbReference type="NCBI Taxonomy" id="2572576"/>
    <lineage>
        <taxon>Bacteria</taxon>
        <taxon>Pseudomonadati</taxon>
        <taxon>Pseudomonadota</taxon>
        <taxon>Alphaproteobacteria</taxon>
        <taxon>Sphingomonadales</taxon>
        <taxon>Sphingomonadaceae</taxon>
        <taxon>Sphingomonas</taxon>
    </lineage>
</organism>
<proteinExistence type="predicted"/>
<evidence type="ECO:0000313" key="2">
    <source>
        <dbReference type="Proteomes" id="UP000309138"/>
    </source>
</evidence>
<gene>
    <name evidence="1" type="ORF">FBR43_13445</name>
</gene>
<sequence>MIDTTDRWALPLLHAGQAQKEITHNEAVVLIDALLAPVVEARDVTNPPAAAAPGQCWVVAGGASGIWAGRDNMLAVWTAGGWRFVAPREGMCVWSIAEGMELRFRDGAWHAGAVHAAALFIEGAQVVGPRQDAIPTPAGGGTQDSEAREAIAAILAALRGHGLIAPEAA</sequence>
<evidence type="ECO:0000313" key="1">
    <source>
        <dbReference type="EMBL" id="TKD51649.1"/>
    </source>
</evidence>
<dbReference type="OrthoDB" id="564699at2"/>
<name>A0A4U1L423_9SPHN</name>
<dbReference type="EMBL" id="SWKR01000002">
    <property type="protein sequence ID" value="TKD51649.1"/>
    <property type="molecule type" value="Genomic_DNA"/>
</dbReference>
<dbReference type="RefSeq" id="WP_136943585.1">
    <property type="nucleotide sequence ID" value="NZ_SWKR01000002.1"/>
</dbReference>
<reference evidence="1 2" key="1">
    <citation type="submission" date="2019-04" db="EMBL/GenBank/DDBJ databases">
        <authorList>
            <person name="Yang Y."/>
            <person name="Wei D."/>
        </authorList>
    </citation>
    <scope>NUCLEOTIDE SEQUENCE [LARGE SCALE GENOMIC DNA]</scope>
    <source>
        <strain evidence="1 2">L-1-4w-11</strain>
    </source>
</reference>
<dbReference type="Proteomes" id="UP000309138">
    <property type="component" value="Unassembled WGS sequence"/>
</dbReference>
<dbReference type="Pfam" id="PF10983">
    <property type="entry name" value="DUF2793"/>
    <property type="match status" value="1"/>
</dbReference>
<dbReference type="AlphaFoldDB" id="A0A4U1L423"/>
<keyword evidence="2" id="KW-1185">Reference proteome</keyword>